<evidence type="ECO:0000259" key="1">
    <source>
        <dbReference type="Pfam" id="PF12867"/>
    </source>
</evidence>
<reference evidence="3" key="1">
    <citation type="submission" date="2016-04" db="EMBL/GenBank/DDBJ databases">
        <authorList>
            <person name="Chen L."/>
            <person name="Zhuang W."/>
            <person name="Wang G."/>
        </authorList>
    </citation>
    <scope>NUCLEOTIDE SEQUENCE [LARGE SCALE GENOMIC DNA]</scope>
    <source>
        <strain evidence="3">17621</strain>
    </source>
</reference>
<comment type="caution">
    <text evidence="2">The sequence shown here is derived from an EMBL/GenBank/DDBJ whole genome shotgun (WGS) entry which is preliminary data.</text>
</comment>
<dbReference type="RefSeq" id="WP_081200905.1">
    <property type="nucleotide sequence ID" value="NZ_FOCZ01000002.1"/>
</dbReference>
<dbReference type="STRING" id="354355.SAMN05660816_01040"/>
<dbReference type="AlphaFoldDB" id="A0A1V9EL68"/>
<dbReference type="Pfam" id="PF12867">
    <property type="entry name" value="DinB_2"/>
    <property type="match status" value="1"/>
</dbReference>
<feature type="domain" description="DinB-like" evidence="1">
    <location>
        <begin position="26"/>
        <end position="162"/>
    </location>
</feature>
<evidence type="ECO:0000313" key="2">
    <source>
        <dbReference type="EMBL" id="OQP46897.1"/>
    </source>
</evidence>
<dbReference type="Proteomes" id="UP000192610">
    <property type="component" value="Unassembled WGS sequence"/>
</dbReference>
<name>A0A1V9EL68_9BACT</name>
<keyword evidence="3" id="KW-1185">Reference proteome</keyword>
<dbReference type="Gene3D" id="1.20.120.450">
    <property type="entry name" value="dinb family like domain"/>
    <property type="match status" value="1"/>
</dbReference>
<dbReference type="OrthoDB" id="948294at2"/>
<dbReference type="InterPro" id="IPR034660">
    <property type="entry name" value="DinB/YfiT-like"/>
</dbReference>
<proteinExistence type="predicted"/>
<dbReference type="InterPro" id="IPR024775">
    <property type="entry name" value="DinB-like"/>
</dbReference>
<protein>
    <recommendedName>
        <fullName evidence="1">DinB-like domain-containing protein</fullName>
    </recommendedName>
</protein>
<gene>
    <name evidence="2" type="ORF">A4H97_05085</name>
</gene>
<accession>A0A1V9EL68</accession>
<dbReference type="EMBL" id="LVXG01000023">
    <property type="protein sequence ID" value="OQP46897.1"/>
    <property type="molecule type" value="Genomic_DNA"/>
</dbReference>
<evidence type="ECO:0000313" key="3">
    <source>
        <dbReference type="Proteomes" id="UP000192610"/>
    </source>
</evidence>
<dbReference type="SUPFAM" id="SSF109854">
    <property type="entry name" value="DinB/YfiT-like putative metalloenzymes"/>
    <property type="match status" value="1"/>
</dbReference>
<organism evidence="2 3">
    <name type="scientific">Niastella yeongjuensis</name>
    <dbReference type="NCBI Taxonomy" id="354355"/>
    <lineage>
        <taxon>Bacteria</taxon>
        <taxon>Pseudomonadati</taxon>
        <taxon>Bacteroidota</taxon>
        <taxon>Chitinophagia</taxon>
        <taxon>Chitinophagales</taxon>
        <taxon>Chitinophagaceae</taxon>
        <taxon>Niastella</taxon>
    </lineage>
</organism>
<sequence length="170" mass="19148">MNDVALTTHPTKELFIKMVVDAWNHSTNQVTKLFDELSDEQIKADAAPGRNSGIYLLGHLTAVTDRMLPLLDLGERSYPQLDKPFLATPDKSGQEIPSVQELKQYWKDVNAKLSAGIATLAPDDWFAKHTAVSAEEFAKEPHRNKLNLVINRTNHQSTHYGQLIYLKPKN</sequence>